<evidence type="ECO:0000313" key="1">
    <source>
        <dbReference type="EMBL" id="HIS74911.1"/>
    </source>
</evidence>
<evidence type="ECO:0000313" key="2">
    <source>
        <dbReference type="Proteomes" id="UP000886865"/>
    </source>
</evidence>
<dbReference type="AlphaFoldDB" id="A0A9D1FJB9"/>
<gene>
    <name evidence="1" type="ORF">IAA86_07815</name>
</gene>
<name>A0A9D1FJB9_9BACT</name>
<dbReference type="EMBL" id="DVJQ01000066">
    <property type="protein sequence ID" value="HIS74911.1"/>
    <property type="molecule type" value="Genomic_DNA"/>
</dbReference>
<sequence>MMKVNFIVAGIPVKNAYAKGDFAQKMPQVKNSFASSADVFVKSAPAFKGVKSVDEIRQDVIDEGADGITSCLTLYATPYAYSRGYKMPKHESFDRCMRDFFLLCCNASSSYAHNKGGVFYPNEEEFVRILEKLWDESSGPQGADLSKYYTKSILRLDEQFRVPYVKQYVKDDMARAMIVYAKDKYDYDIEDRSDIRDFALMIYDDDSARTIKAKISRKENDSIFYRNKFSKYSTELARQGSSGSMLSYLLNNKDRFFSKPKSLRSRYVDALPPASSKKNVYASFRDSVHEEPSLMDQIFINELGW</sequence>
<dbReference type="Proteomes" id="UP000886865">
    <property type="component" value="Unassembled WGS sequence"/>
</dbReference>
<comment type="caution">
    <text evidence="1">The sequence shown here is derived from an EMBL/GenBank/DDBJ whole genome shotgun (WGS) entry which is preliminary data.</text>
</comment>
<organism evidence="1 2">
    <name type="scientific">Candidatus Galligastranaerophilus intestinavium</name>
    <dbReference type="NCBI Taxonomy" id="2840836"/>
    <lineage>
        <taxon>Bacteria</taxon>
        <taxon>Candidatus Galligastranaerophilus</taxon>
    </lineage>
</organism>
<proteinExistence type="predicted"/>
<accession>A0A9D1FJB9</accession>
<reference evidence="1" key="2">
    <citation type="journal article" date="2021" name="PeerJ">
        <title>Extensive microbial diversity within the chicken gut microbiome revealed by metagenomics and culture.</title>
        <authorList>
            <person name="Gilroy R."/>
            <person name="Ravi A."/>
            <person name="Getino M."/>
            <person name="Pursley I."/>
            <person name="Horton D.L."/>
            <person name="Alikhan N.F."/>
            <person name="Baker D."/>
            <person name="Gharbi K."/>
            <person name="Hall N."/>
            <person name="Watson M."/>
            <person name="Adriaenssens E.M."/>
            <person name="Foster-Nyarko E."/>
            <person name="Jarju S."/>
            <person name="Secka A."/>
            <person name="Antonio M."/>
            <person name="Oren A."/>
            <person name="Chaudhuri R.R."/>
            <person name="La Ragione R."/>
            <person name="Hildebrand F."/>
            <person name="Pallen M.J."/>
        </authorList>
    </citation>
    <scope>NUCLEOTIDE SEQUENCE</scope>
    <source>
        <strain evidence="1">CHK152-2871</strain>
    </source>
</reference>
<reference evidence="1" key="1">
    <citation type="submission" date="2020-10" db="EMBL/GenBank/DDBJ databases">
        <authorList>
            <person name="Gilroy R."/>
        </authorList>
    </citation>
    <scope>NUCLEOTIDE SEQUENCE</scope>
    <source>
        <strain evidence="1">CHK152-2871</strain>
    </source>
</reference>
<protein>
    <submittedName>
        <fullName evidence="1">Uncharacterized protein</fullName>
    </submittedName>
</protein>